<accession>A0A7J0CNG3</accession>
<evidence type="ECO:0000313" key="3">
    <source>
        <dbReference type="Proteomes" id="UP000498740"/>
    </source>
</evidence>
<gene>
    <name evidence="2" type="ORF">Smic_25820</name>
</gene>
<feature type="region of interest" description="Disordered" evidence="1">
    <location>
        <begin position="151"/>
        <end position="170"/>
    </location>
</feature>
<protein>
    <recommendedName>
        <fullName evidence="4">Transcriptional regulator</fullName>
    </recommendedName>
</protein>
<organism evidence="2 3">
    <name type="scientific">Streptomyces microflavus</name>
    <name type="common">Streptomyces lipmanii</name>
    <dbReference type="NCBI Taxonomy" id="1919"/>
    <lineage>
        <taxon>Bacteria</taxon>
        <taxon>Bacillati</taxon>
        <taxon>Actinomycetota</taxon>
        <taxon>Actinomycetes</taxon>
        <taxon>Kitasatosporales</taxon>
        <taxon>Streptomycetaceae</taxon>
        <taxon>Streptomyces</taxon>
    </lineage>
</organism>
<name>A0A7J0CNG3_STRMI</name>
<sequence>MRSGRTRRTPNQALRLLLAEAGWSGAQLAREVNALGAVQGTALHYDRTAVAHWLAGSRPRRPVPALVAEALSRRLGRPVREQDTGLGPAVGAAHGPGAPAGEPSAVERLDEVLRTTGRRRVALAGAYSLAALAIPYGPSAIPHGALTVPHGPAAIHRGPPEPGRRSPLPPGRVGMAHVAAAHELLALFSRGDAVLGAGPVYEPLRQYLSASVLPWLQRDMKPAVRRELLTVASRLTYLCAFTHFDMNRHAAAQRLYLTSVELAREAGDRVGCGLALRGLSVQAHALGHFAEAHHLAERAAETALHQVPPHQQAFFHGQLAVALAGRGDPRHARHLAAAERCLERSQNGDTPVGAFHPGSLALQRAAVATSRGDRHAAARALDLSLRHRPADERRSRALSLAELAETQLAIGHLEQACRTWHEFLDLYPRVDSARADDRVRLLTAKARPHSANPVVTALLGRVREMHRRRPASHGPAT</sequence>
<feature type="region of interest" description="Disordered" evidence="1">
    <location>
        <begin position="76"/>
        <end position="105"/>
    </location>
</feature>
<dbReference type="Gene3D" id="1.25.40.10">
    <property type="entry name" value="Tetratricopeptide repeat domain"/>
    <property type="match status" value="1"/>
</dbReference>
<proteinExistence type="predicted"/>
<dbReference type="Proteomes" id="UP000498740">
    <property type="component" value="Unassembled WGS sequence"/>
</dbReference>
<dbReference type="InterPro" id="IPR011990">
    <property type="entry name" value="TPR-like_helical_dom_sf"/>
</dbReference>
<dbReference type="AlphaFoldDB" id="A0A7J0CNG3"/>
<dbReference type="RefSeq" id="WP_032758528.1">
    <property type="nucleotide sequence ID" value="NZ_BMUG01000001.1"/>
</dbReference>
<comment type="caution">
    <text evidence="2">The sequence shown here is derived from an EMBL/GenBank/DDBJ whole genome shotgun (WGS) entry which is preliminary data.</text>
</comment>
<dbReference type="SUPFAM" id="SSF48452">
    <property type="entry name" value="TPR-like"/>
    <property type="match status" value="1"/>
</dbReference>
<evidence type="ECO:0008006" key="4">
    <source>
        <dbReference type="Google" id="ProtNLM"/>
    </source>
</evidence>
<reference evidence="2 3" key="1">
    <citation type="submission" date="2020-05" db="EMBL/GenBank/DDBJ databases">
        <title>Whole genome shotgun sequence of Streptomyces microflavus NBRC 13062.</title>
        <authorList>
            <person name="Komaki H."/>
            <person name="Tamura T."/>
        </authorList>
    </citation>
    <scope>NUCLEOTIDE SEQUENCE [LARGE SCALE GENOMIC DNA]</scope>
    <source>
        <strain evidence="2 3">NBRC 13062</strain>
    </source>
</reference>
<feature type="compositionally biased region" description="Low complexity" evidence="1">
    <location>
        <begin position="85"/>
        <end position="104"/>
    </location>
</feature>
<dbReference type="EMBL" id="BLWD01000001">
    <property type="protein sequence ID" value="GFN04026.1"/>
    <property type="molecule type" value="Genomic_DNA"/>
</dbReference>
<evidence type="ECO:0000256" key="1">
    <source>
        <dbReference type="SAM" id="MobiDB-lite"/>
    </source>
</evidence>
<evidence type="ECO:0000313" key="2">
    <source>
        <dbReference type="EMBL" id="GFN04026.1"/>
    </source>
</evidence>